<evidence type="ECO:0000313" key="6">
    <source>
        <dbReference type="EMBL" id="THD82159.1"/>
    </source>
</evidence>
<dbReference type="GO" id="GO:0004794">
    <property type="term" value="F:threonine deaminase activity"/>
    <property type="evidence" value="ECO:0007669"/>
    <property type="project" value="TreeGrafter"/>
</dbReference>
<comment type="cofactor">
    <cofactor evidence="1">
        <name>pyridoxal 5'-phosphate</name>
        <dbReference type="ChEBI" id="CHEBI:597326"/>
    </cofactor>
</comment>
<proteinExistence type="inferred from homology"/>
<name>A0A4S3ML10_9RHOB</name>
<dbReference type="InterPro" id="IPR001926">
    <property type="entry name" value="TrpB-like_PALP"/>
</dbReference>
<sequence length="338" mass="34415">MPLTDVPAPDHLAAAYAVTRAATRRTPLLEAPDLARACGAARLFVKAENLQRAGSFKIRGAYWRLTRLSQDAAARGVVAYSSGNFAQGLAAAGAELGVPVTIVMPVDAPEMKRRATEAFGARVVLSDHGDRPREEVASALAARLAADEGLTLLHPFDDPEIVAGQAGAGLEALEQMAEMGAEAPDVVACPVGGGGLLGGVALAVRAARPEAAIFAVEPQGYDGMGRSLAQGERLRLTGGGATICDALQATQPGAAPFAAARAAGVTGLVVTDAQVAHAMRAAFEQLKLVLEPSGAVALAAALAGDLPLAGRSALILVTGGNVTFDHFAACLSCEEIRT</sequence>
<evidence type="ECO:0000313" key="7">
    <source>
        <dbReference type="Proteomes" id="UP000309450"/>
    </source>
</evidence>
<dbReference type="GO" id="GO:0003941">
    <property type="term" value="F:L-serine ammonia-lyase activity"/>
    <property type="evidence" value="ECO:0007669"/>
    <property type="project" value="TreeGrafter"/>
</dbReference>
<dbReference type="Proteomes" id="UP000309450">
    <property type="component" value="Unassembled WGS sequence"/>
</dbReference>
<dbReference type="InterPro" id="IPR036052">
    <property type="entry name" value="TrpB-like_PALP_sf"/>
</dbReference>
<dbReference type="SUPFAM" id="SSF53686">
    <property type="entry name" value="Tryptophan synthase beta subunit-like PLP-dependent enzymes"/>
    <property type="match status" value="1"/>
</dbReference>
<evidence type="ECO:0000259" key="5">
    <source>
        <dbReference type="Pfam" id="PF00291"/>
    </source>
</evidence>
<dbReference type="FunFam" id="3.40.50.1100:FF:000005">
    <property type="entry name" value="Threonine dehydratase catabolic"/>
    <property type="match status" value="1"/>
</dbReference>
<dbReference type="InterPro" id="IPR050147">
    <property type="entry name" value="Ser/Thr_Dehydratase"/>
</dbReference>
<dbReference type="RefSeq" id="WP_136395267.1">
    <property type="nucleotide sequence ID" value="NZ_SSND01000004.1"/>
</dbReference>
<dbReference type="Pfam" id="PF00291">
    <property type="entry name" value="PALP"/>
    <property type="match status" value="1"/>
</dbReference>
<dbReference type="EMBL" id="SSND01000004">
    <property type="protein sequence ID" value="THD82159.1"/>
    <property type="molecule type" value="Genomic_DNA"/>
</dbReference>
<comment type="similarity">
    <text evidence="2">Belongs to the serine/threonine dehydratase family.</text>
</comment>
<keyword evidence="7" id="KW-1185">Reference proteome</keyword>
<protein>
    <submittedName>
        <fullName evidence="6">Pyridoxal-phosphate dependent enzyme</fullName>
    </submittedName>
</protein>
<dbReference type="OrthoDB" id="9811476at2"/>
<dbReference type="GO" id="GO:0009097">
    <property type="term" value="P:isoleucine biosynthetic process"/>
    <property type="evidence" value="ECO:0007669"/>
    <property type="project" value="TreeGrafter"/>
</dbReference>
<dbReference type="PANTHER" id="PTHR48078:SF6">
    <property type="entry name" value="L-THREONINE DEHYDRATASE CATABOLIC TDCB"/>
    <property type="match status" value="1"/>
</dbReference>
<dbReference type="GO" id="GO:0006565">
    <property type="term" value="P:L-serine catabolic process"/>
    <property type="evidence" value="ECO:0007669"/>
    <property type="project" value="TreeGrafter"/>
</dbReference>
<keyword evidence="3" id="KW-0663">Pyridoxal phosphate</keyword>
<reference evidence="6 7" key="1">
    <citation type="submission" date="2019-04" db="EMBL/GenBank/DDBJ databases">
        <title>Draft genome sequence of Gemmobacter aestuarii sp. nov.</title>
        <authorList>
            <person name="Hameed A."/>
            <person name="Lin S.-Y."/>
            <person name="Shahina M."/>
            <person name="Lai W.-A."/>
            <person name="Young C.-C."/>
        </authorList>
    </citation>
    <scope>NUCLEOTIDE SEQUENCE [LARGE SCALE GENOMIC DNA]</scope>
    <source>
        <strain evidence="6 7">CC-PW-75</strain>
    </source>
</reference>
<dbReference type="AlphaFoldDB" id="A0A4S3ML10"/>
<evidence type="ECO:0000256" key="1">
    <source>
        <dbReference type="ARBA" id="ARBA00001933"/>
    </source>
</evidence>
<comment type="caution">
    <text evidence="6">The sequence shown here is derived from an EMBL/GenBank/DDBJ whole genome shotgun (WGS) entry which is preliminary data.</text>
</comment>
<evidence type="ECO:0000256" key="3">
    <source>
        <dbReference type="ARBA" id="ARBA00022898"/>
    </source>
</evidence>
<evidence type="ECO:0000256" key="2">
    <source>
        <dbReference type="ARBA" id="ARBA00010869"/>
    </source>
</evidence>
<gene>
    <name evidence="6" type="ORF">E7811_13840</name>
</gene>
<dbReference type="Gene3D" id="3.40.50.1100">
    <property type="match status" value="2"/>
</dbReference>
<dbReference type="GO" id="GO:0006567">
    <property type="term" value="P:L-threonine catabolic process"/>
    <property type="evidence" value="ECO:0007669"/>
    <property type="project" value="TreeGrafter"/>
</dbReference>
<evidence type="ECO:0000256" key="4">
    <source>
        <dbReference type="ARBA" id="ARBA00023239"/>
    </source>
</evidence>
<dbReference type="PANTHER" id="PTHR48078">
    <property type="entry name" value="THREONINE DEHYDRATASE, MITOCHONDRIAL-RELATED"/>
    <property type="match status" value="1"/>
</dbReference>
<accession>A0A4S3ML10</accession>
<keyword evidence="4" id="KW-0456">Lyase</keyword>
<organism evidence="6 7">
    <name type="scientific">Aliigemmobacter aestuarii</name>
    <dbReference type="NCBI Taxonomy" id="1445661"/>
    <lineage>
        <taxon>Bacteria</taxon>
        <taxon>Pseudomonadati</taxon>
        <taxon>Pseudomonadota</taxon>
        <taxon>Alphaproteobacteria</taxon>
        <taxon>Rhodobacterales</taxon>
        <taxon>Paracoccaceae</taxon>
        <taxon>Aliigemmobacter</taxon>
    </lineage>
</organism>
<feature type="domain" description="Tryptophan synthase beta chain-like PALP" evidence="5">
    <location>
        <begin position="22"/>
        <end position="319"/>
    </location>
</feature>